<comment type="caution">
    <text evidence="1">The sequence shown here is derived from an EMBL/GenBank/DDBJ whole genome shotgun (WGS) entry which is preliminary data.</text>
</comment>
<proteinExistence type="predicted"/>
<evidence type="ECO:0000313" key="1">
    <source>
        <dbReference type="EMBL" id="OMJ16929.1"/>
    </source>
</evidence>
<sequence>MRLLPVLAARRAIEQRPANTSKTWHWSYWELLVTSITVYLHYSDQGQLALDNNGYINSICLEIIELFGGNRPANPLRLIINKNPINGRIC</sequence>
<accession>A0A1R1XQR9</accession>
<name>A0A1R1XQR9_9FUNG</name>
<keyword evidence="2" id="KW-1185">Reference proteome</keyword>
<organism evidence="1 2">
    <name type="scientific">Smittium culicis</name>
    <dbReference type="NCBI Taxonomy" id="133412"/>
    <lineage>
        <taxon>Eukaryota</taxon>
        <taxon>Fungi</taxon>
        <taxon>Fungi incertae sedis</taxon>
        <taxon>Zoopagomycota</taxon>
        <taxon>Kickxellomycotina</taxon>
        <taxon>Harpellomycetes</taxon>
        <taxon>Harpellales</taxon>
        <taxon>Legeriomycetaceae</taxon>
        <taxon>Smittium</taxon>
    </lineage>
</organism>
<reference evidence="2" key="1">
    <citation type="submission" date="2017-01" db="EMBL/GenBank/DDBJ databases">
        <authorList>
            <person name="Wang Y."/>
            <person name="White M."/>
            <person name="Kvist S."/>
            <person name="Moncalvo J.-M."/>
        </authorList>
    </citation>
    <scope>NUCLEOTIDE SEQUENCE [LARGE SCALE GENOMIC DNA]</scope>
    <source>
        <strain evidence="2">ID-206-W2</strain>
    </source>
</reference>
<evidence type="ECO:0000313" key="2">
    <source>
        <dbReference type="Proteomes" id="UP000187429"/>
    </source>
</evidence>
<dbReference type="EMBL" id="LSSM01003739">
    <property type="protein sequence ID" value="OMJ16929.1"/>
    <property type="molecule type" value="Genomic_DNA"/>
</dbReference>
<gene>
    <name evidence="1" type="ORF">AYI69_g7639</name>
</gene>
<dbReference type="AlphaFoldDB" id="A0A1R1XQR9"/>
<protein>
    <submittedName>
        <fullName evidence="1">Uncharacterized protein</fullName>
    </submittedName>
</protein>
<dbReference type="Proteomes" id="UP000187429">
    <property type="component" value="Unassembled WGS sequence"/>
</dbReference>